<dbReference type="AlphaFoldDB" id="A0A2G1XMF5"/>
<dbReference type="Pfam" id="PF05960">
    <property type="entry name" value="DUF885"/>
    <property type="match status" value="1"/>
</dbReference>
<dbReference type="OrthoDB" id="9760040at2"/>
<dbReference type="PANTHER" id="PTHR33361:SF15">
    <property type="entry name" value="DUF885 FAMILY LIPOPROTEIN"/>
    <property type="match status" value="1"/>
</dbReference>
<reference evidence="1 2" key="1">
    <citation type="journal article" date="2017" name="Biochemistry">
        <title>Identification of the Biosynthetic Pathway for the Antibiotic Bicyclomycin.</title>
        <authorList>
            <person name="Patteson J."/>
            <person name="Cai W."/>
            <person name="Johnson R.A."/>
            <person name="Santa Maria K."/>
            <person name="Li B."/>
        </authorList>
    </citation>
    <scope>NUCLEOTIDE SEQUENCE [LARGE SCALE GENOMIC DNA]</scope>
    <source>
        <strain evidence="1 2">ATCC 21532</strain>
    </source>
</reference>
<dbReference type="Proteomes" id="UP000222531">
    <property type="component" value="Unassembled WGS sequence"/>
</dbReference>
<comment type="caution">
    <text evidence="1">The sequence shown here is derived from an EMBL/GenBank/DDBJ whole genome shotgun (WGS) entry which is preliminary data.</text>
</comment>
<gene>
    <name evidence="1" type="ORF">BLA24_08075</name>
</gene>
<name>A0A2G1XMF5_STRCJ</name>
<proteinExistence type="predicted"/>
<dbReference type="EMBL" id="NHZO01000084">
    <property type="protein sequence ID" value="PHQ52390.1"/>
    <property type="molecule type" value="Genomic_DNA"/>
</dbReference>
<keyword evidence="2" id="KW-1185">Reference proteome</keyword>
<evidence type="ECO:0000313" key="1">
    <source>
        <dbReference type="EMBL" id="PHQ52390.1"/>
    </source>
</evidence>
<sequence length="499" mass="53815">MITSQDARLRAVSDLMVPATRTDAGRHEYDGLLQDLSPDGVRRGLAALGGSPVADPHDERQLSAFEHALWVRYGELELHRFDPTPHLENLDVTCYDREYAPAAERAAARRTHLAGWPDAVDAAIAALDRVPAPLAETALDTARGLAHLVTDEPPARAALDRLTTHLRHAARTGDPDPALGESALARLAGATEAVEVDLTALAARLDAERDAWRDRLIEACGRIDPAVPAEVTMAGILTDHPSPSGVLELAVELVAEVEAWTAERGLVPYLDGECRVGVTPPTDAHQVATLTMAAPYEPDGPSWFRITPPAPGWPADRSAQWLSLYNRSGLANIALHEAAPGHHAHGRALRRAAGDVRRTLHSAAFVEGWAHYCEQLAVEEGFRDGDPRFVASVARDALLRITRLACTIGFQARTMSVAEARHRFTVDALLAGPAADAAVHRVFREPLTMSYTWGKLAILDLRDRARAEWGSGFSLGRFHAALLGLGAPPLGLLDRALGD</sequence>
<accession>A0A2G1XMF5</accession>
<dbReference type="RefSeq" id="WP_099198479.1">
    <property type="nucleotide sequence ID" value="NZ_NHZO01000084.1"/>
</dbReference>
<dbReference type="PANTHER" id="PTHR33361">
    <property type="entry name" value="GLR0591 PROTEIN"/>
    <property type="match status" value="1"/>
</dbReference>
<organism evidence="1 2">
    <name type="scientific">Streptomyces cinnamoneus</name>
    <name type="common">Streptoverticillium cinnamoneum</name>
    <dbReference type="NCBI Taxonomy" id="53446"/>
    <lineage>
        <taxon>Bacteria</taxon>
        <taxon>Bacillati</taxon>
        <taxon>Actinomycetota</taxon>
        <taxon>Actinomycetes</taxon>
        <taxon>Kitasatosporales</taxon>
        <taxon>Streptomycetaceae</taxon>
        <taxon>Streptomyces</taxon>
        <taxon>Streptomyces cinnamoneus group</taxon>
    </lineage>
</organism>
<evidence type="ECO:0000313" key="2">
    <source>
        <dbReference type="Proteomes" id="UP000222531"/>
    </source>
</evidence>
<protein>
    <submittedName>
        <fullName evidence="1">DUF885 domain-containing protein</fullName>
    </submittedName>
</protein>
<dbReference type="InterPro" id="IPR010281">
    <property type="entry name" value="DUF885"/>
</dbReference>